<dbReference type="EMBL" id="QYTU02000026">
    <property type="protein sequence ID" value="RWR08233.1"/>
    <property type="molecule type" value="Genomic_DNA"/>
</dbReference>
<reference evidence="2" key="1">
    <citation type="submission" date="2018-12" db="EMBL/GenBank/DDBJ databases">
        <authorList>
            <person name="Sun L."/>
            <person name="Chen Z."/>
        </authorList>
    </citation>
    <scope>NUCLEOTIDE SEQUENCE [LARGE SCALE GENOMIC DNA]</scope>
    <source>
        <strain evidence="2">DSM 16012</strain>
    </source>
</reference>
<comment type="caution">
    <text evidence="2">The sequence shown here is derived from an EMBL/GenBank/DDBJ whole genome shotgun (WGS) entry which is preliminary data.</text>
</comment>
<keyword evidence="3" id="KW-1185">Reference proteome</keyword>
<feature type="region of interest" description="Disordered" evidence="1">
    <location>
        <begin position="133"/>
        <end position="165"/>
    </location>
</feature>
<protein>
    <submittedName>
        <fullName evidence="2">Peptidyl-prolyl cis-trans isomerase</fullName>
    </submittedName>
</protein>
<dbReference type="RefSeq" id="WP_120073963.1">
    <property type="nucleotide sequence ID" value="NZ_CP126113.1"/>
</dbReference>
<proteinExistence type="predicted"/>
<dbReference type="InterPro" id="IPR036374">
    <property type="entry name" value="OxRdtase_Mopterin-bd_sf"/>
</dbReference>
<accession>A0A443IPW6</accession>
<keyword evidence="2" id="KW-0413">Isomerase</keyword>
<evidence type="ECO:0000256" key="1">
    <source>
        <dbReference type="SAM" id="MobiDB-lite"/>
    </source>
</evidence>
<organism evidence="2 3">
    <name type="scientific">Siminovitchia fortis</name>
    <dbReference type="NCBI Taxonomy" id="254758"/>
    <lineage>
        <taxon>Bacteria</taxon>
        <taxon>Bacillati</taxon>
        <taxon>Bacillota</taxon>
        <taxon>Bacilli</taxon>
        <taxon>Bacillales</taxon>
        <taxon>Bacillaceae</taxon>
        <taxon>Siminovitchia</taxon>
    </lineage>
</organism>
<evidence type="ECO:0000313" key="2">
    <source>
        <dbReference type="EMBL" id="RWR08233.1"/>
    </source>
</evidence>
<name>A0A443IPW6_9BACI</name>
<dbReference type="GeneID" id="56391530"/>
<gene>
    <name evidence="2" type="ORF">D4N35_012135</name>
</gene>
<dbReference type="Proteomes" id="UP000273811">
    <property type="component" value="Unassembled WGS sequence"/>
</dbReference>
<dbReference type="GO" id="GO:0016853">
    <property type="term" value="F:isomerase activity"/>
    <property type="evidence" value="ECO:0007669"/>
    <property type="project" value="UniProtKB-KW"/>
</dbReference>
<sequence length="165" mass="18545">MNTIMPIKGRVKFPITLDAGVWIFDDRRIDLNTYFTEEKNEKDPDEVEFTVASKHWDRVIKEGAVSPPTLKSERQFEKVKVLTGSFGIALKPFLENAEPEPGASELVIETSSGEYSVPLEEAKDLILAFSKNGKPLREDGPVHVLYPDGSNKENPIKNVKGFRVQ</sequence>
<dbReference type="OrthoDB" id="2404998at2"/>
<dbReference type="SUPFAM" id="SSF56524">
    <property type="entry name" value="Oxidoreductase molybdopterin-binding domain"/>
    <property type="match status" value="1"/>
</dbReference>
<dbReference type="Gene3D" id="3.90.420.10">
    <property type="entry name" value="Oxidoreductase, molybdopterin-binding domain"/>
    <property type="match status" value="1"/>
</dbReference>
<dbReference type="AlphaFoldDB" id="A0A443IPW6"/>
<evidence type="ECO:0000313" key="3">
    <source>
        <dbReference type="Proteomes" id="UP000273811"/>
    </source>
</evidence>